<evidence type="ECO:0000313" key="16">
    <source>
        <dbReference type="Proteomes" id="UP001166093"/>
    </source>
</evidence>
<feature type="transmembrane region" description="Helical" evidence="13">
    <location>
        <begin position="154"/>
        <end position="175"/>
    </location>
</feature>
<dbReference type="PANTHER" id="PTHR46107">
    <property type="entry name" value="DUMPY: SHORTER THAN WILD-TYPE"/>
    <property type="match status" value="1"/>
</dbReference>
<feature type="compositionally biased region" description="Acidic residues" evidence="12">
    <location>
        <begin position="248"/>
        <end position="270"/>
    </location>
</feature>
<feature type="transmembrane region" description="Helical" evidence="13">
    <location>
        <begin position="12"/>
        <end position="33"/>
    </location>
</feature>
<dbReference type="InterPro" id="IPR013766">
    <property type="entry name" value="Thioredoxin_domain"/>
</dbReference>
<organism evidence="15 16">
    <name type="scientific">Polyodon spathula</name>
    <name type="common">North American paddlefish</name>
    <name type="synonym">Squalus spathula</name>
    <dbReference type="NCBI Taxonomy" id="7913"/>
    <lineage>
        <taxon>Eukaryota</taxon>
        <taxon>Metazoa</taxon>
        <taxon>Chordata</taxon>
        <taxon>Craniata</taxon>
        <taxon>Vertebrata</taxon>
        <taxon>Euteleostomi</taxon>
        <taxon>Actinopterygii</taxon>
        <taxon>Chondrostei</taxon>
        <taxon>Acipenseriformes</taxon>
        <taxon>Polyodontidae</taxon>
        <taxon>Polyodon</taxon>
    </lineage>
</organism>
<evidence type="ECO:0000256" key="7">
    <source>
        <dbReference type="ARBA" id="ARBA00022982"/>
    </source>
</evidence>
<dbReference type="PROSITE" id="PS51352">
    <property type="entry name" value="THIOREDOXIN_2"/>
    <property type="match status" value="1"/>
</dbReference>
<evidence type="ECO:0000256" key="2">
    <source>
        <dbReference type="ARBA" id="ARBA00022448"/>
    </source>
</evidence>
<feature type="domain" description="Thioredoxin" evidence="14">
    <location>
        <begin position="27"/>
        <end position="145"/>
    </location>
</feature>
<dbReference type="SUPFAM" id="SSF52833">
    <property type="entry name" value="Thioredoxin-like"/>
    <property type="match status" value="1"/>
</dbReference>
<evidence type="ECO:0000256" key="10">
    <source>
        <dbReference type="ARBA" id="ARBA00023157"/>
    </source>
</evidence>
<sequence>MASLQACRVPAAAALCKSAVFSVITLLVLGAVAPQPALGKRHHQRTITERTWQDILEGEWMIEFFAPWCPACQQLQPEWNAFAEWGEDIGVSIAKVDVTEEPGLSGRFIITALPTIYHCKDGVFRKYEGGRTKNDFLSFIDEKKWREIEPVSSWFGPSSFLMNTMSGLFKLSMFIRHCHNYFTEHLGLPVWGSYAIFALATLFSGLVLGLILVFVADCVFPFRRSTPQNYQRKQALDQARIMKRLEAEQEADGEADEEDEYDYEEEGEGEEVWRKRGGGGGRGRGSEPEERHSRARERLHAQEVEEGSPDMLRKRNPATAVQGDP</sequence>
<feature type="region of interest" description="Disordered" evidence="12">
    <location>
        <begin position="247"/>
        <end position="325"/>
    </location>
</feature>
<evidence type="ECO:0000256" key="9">
    <source>
        <dbReference type="ARBA" id="ARBA00023136"/>
    </source>
</evidence>
<dbReference type="InterPro" id="IPR052454">
    <property type="entry name" value="TMX_domain-containing"/>
</dbReference>
<keyword evidence="6" id="KW-0256">Endoplasmic reticulum</keyword>
<evidence type="ECO:0000256" key="4">
    <source>
        <dbReference type="ARBA" id="ARBA00022692"/>
    </source>
</evidence>
<comment type="caution">
    <text evidence="15">The sequence shown here is derived from an EMBL/GenBank/DDBJ whole genome shotgun (WGS) entry which is preliminary data.</text>
</comment>
<keyword evidence="4 13" id="KW-0812">Transmembrane</keyword>
<feature type="non-terminal residue" evidence="15">
    <location>
        <position position="325"/>
    </location>
</feature>
<dbReference type="InterPro" id="IPR017937">
    <property type="entry name" value="Thioredoxin_CS"/>
</dbReference>
<keyword evidence="9 13" id="KW-0472">Membrane</keyword>
<evidence type="ECO:0000256" key="1">
    <source>
        <dbReference type="ARBA" id="ARBA00004115"/>
    </source>
</evidence>
<evidence type="ECO:0000256" key="11">
    <source>
        <dbReference type="ARBA" id="ARBA00023284"/>
    </source>
</evidence>
<dbReference type="CDD" id="cd02994">
    <property type="entry name" value="PDI_a_TMX"/>
    <property type="match status" value="1"/>
</dbReference>
<feature type="non-terminal residue" evidence="15">
    <location>
        <position position="1"/>
    </location>
</feature>
<evidence type="ECO:0000256" key="6">
    <source>
        <dbReference type="ARBA" id="ARBA00022824"/>
    </source>
</evidence>
<name>A0ABS2YQI0_POLSP</name>
<reference evidence="15" key="1">
    <citation type="journal article" date="2021" name="Cell">
        <title>Tracing the genetic footprints of vertebrate landing in non-teleost ray-finned fishes.</title>
        <authorList>
            <person name="Bi X."/>
            <person name="Wang K."/>
            <person name="Yang L."/>
            <person name="Pan H."/>
            <person name="Jiang H."/>
            <person name="Wei Q."/>
            <person name="Fang M."/>
            <person name="Yu H."/>
            <person name="Zhu C."/>
            <person name="Cai Y."/>
            <person name="He Y."/>
            <person name="Gan X."/>
            <person name="Zeng H."/>
            <person name="Yu D."/>
            <person name="Zhu Y."/>
            <person name="Jiang H."/>
            <person name="Qiu Q."/>
            <person name="Yang H."/>
            <person name="Zhang Y.E."/>
            <person name="Wang W."/>
            <person name="Zhu M."/>
            <person name="He S."/>
            <person name="Zhang G."/>
        </authorList>
    </citation>
    <scope>NUCLEOTIDE SEQUENCE</scope>
    <source>
        <strain evidence="15">Pddl_001</strain>
    </source>
</reference>
<evidence type="ECO:0000259" key="14">
    <source>
        <dbReference type="PROSITE" id="PS51352"/>
    </source>
</evidence>
<dbReference type="Pfam" id="PF00085">
    <property type="entry name" value="Thioredoxin"/>
    <property type="match status" value="1"/>
</dbReference>
<keyword evidence="5" id="KW-0732">Signal</keyword>
<keyword evidence="2" id="KW-0813">Transport</keyword>
<feature type="transmembrane region" description="Helical" evidence="13">
    <location>
        <begin position="195"/>
        <end position="222"/>
    </location>
</feature>
<keyword evidence="10" id="KW-1015">Disulfide bond</keyword>
<dbReference type="PROSITE" id="PS00194">
    <property type="entry name" value="THIOREDOXIN_1"/>
    <property type="match status" value="1"/>
</dbReference>
<keyword evidence="16" id="KW-1185">Reference proteome</keyword>
<evidence type="ECO:0000313" key="15">
    <source>
        <dbReference type="EMBL" id="MBN3288734.1"/>
    </source>
</evidence>
<feature type="compositionally biased region" description="Basic and acidic residues" evidence="12">
    <location>
        <begin position="284"/>
        <end position="303"/>
    </location>
</feature>
<evidence type="ECO:0000256" key="3">
    <source>
        <dbReference type="ARBA" id="ARBA00022553"/>
    </source>
</evidence>
<dbReference type="InterPro" id="IPR036249">
    <property type="entry name" value="Thioredoxin-like_sf"/>
</dbReference>
<dbReference type="Gene3D" id="3.40.30.10">
    <property type="entry name" value="Glutaredoxin"/>
    <property type="match status" value="1"/>
</dbReference>
<keyword evidence="8 13" id="KW-1133">Transmembrane helix</keyword>
<proteinExistence type="predicted"/>
<gene>
    <name evidence="15" type="primary">Tmx1_1</name>
    <name evidence="15" type="ORF">GTO93_0007526</name>
</gene>
<evidence type="ECO:0000256" key="13">
    <source>
        <dbReference type="SAM" id="Phobius"/>
    </source>
</evidence>
<dbReference type="EMBL" id="JAAWVQ010178276">
    <property type="protein sequence ID" value="MBN3288734.1"/>
    <property type="molecule type" value="Genomic_DNA"/>
</dbReference>
<keyword evidence="11" id="KW-0676">Redox-active center</keyword>
<evidence type="ECO:0000256" key="5">
    <source>
        <dbReference type="ARBA" id="ARBA00022729"/>
    </source>
</evidence>
<keyword evidence="3" id="KW-0597">Phosphoprotein</keyword>
<keyword evidence="7" id="KW-0249">Electron transport</keyword>
<dbReference type="PANTHER" id="PTHR46107:SF2">
    <property type="entry name" value="THIOREDOXIN-RELATED TRANSMEMBRANE PROTEIN 1"/>
    <property type="match status" value="1"/>
</dbReference>
<dbReference type="Proteomes" id="UP001166093">
    <property type="component" value="Unassembled WGS sequence"/>
</dbReference>
<protein>
    <submittedName>
        <fullName evidence="15">TMX1 protein</fullName>
    </submittedName>
</protein>
<evidence type="ECO:0000256" key="12">
    <source>
        <dbReference type="SAM" id="MobiDB-lite"/>
    </source>
</evidence>
<accession>A0ABS2YQI0</accession>
<comment type="subcellular location">
    <subcellularLocation>
        <location evidence="1">Endoplasmic reticulum membrane</location>
        <topology evidence="1">Single-pass type I membrane protein</topology>
    </subcellularLocation>
</comment>
<evidence type="ECO:0000256" key="8">
    <source>
        <dbReference type="ARBA" id="ARBA00022989"/>
    </source>
</evidence>